<gene>
    <name evidence="2" type="ORF">MCOR_54795</name>
</gene>
<evidence type="ECO:0000256" key="1">
    <source>
        <dbReference type="SAM" id="Coils"/>
    </source>
</evidence>
<evidence type="ECO:0000313" key="2">
    <source>
        <dbReference type="EMBL" id="CAC5422764.1"/>
    </source>
</evidence>
<proteinExistence type="predicted"/>
<dbReference type="EMBL" id="CACVKT020009699">
    <property type="protein sequence ID" value="CAC5422764.1"/>
    <property type="molecule type" value="Genomic_DNA"/>
</dbReference>
<keyword evidence="3" id="KW-1185">Reference proteome</keyword>
<feature type="coiled-coil region" evidence="1">
    <location>
        <begin position="50"/>
        <end position="91"/>
    </location>
</feature>
<evidence type="ECO:0000313" key="3">
    <source>
        <dbReference type="Proteomes" id="UP000507470"/>
    </source>
</evidence>
<organism evidence="2 3">
    <name type="scientific">Mytilus coruscus</name>
    <name type="common">Sea mussel</name>
    <dbReference type="NCBI Taxonomy" id="42192"/>
    <lineage>
        <taxon>Eukaryota</taxon>
        <taxon>Metazoa</taxon>
        <taxon>Spiralia</taxon>
        <taxon>Lophotrochozoa</taxon>
        <taxon>Mollusca</taxon>
        <taxon>Bivalvia</taxon>
        <taxon>Autobranchia</taxon>
        <taxon>Pteriomorphia</taxon>
        <taxon>Mytilida</taxon>
        <taxon>Mytiloidea</taxon>
        <taxon>Mytilidae</taxon>
        <taxon>Mytilinae</taxon>
        <taxon>Mytilus</taxon>
    </lineage>
</organism>
<protein>
    <submittedName>
        <fullName evidence="2">Uncharacterized protein</fullName>
    </submittedName>
</protein>
<keyword evidence="1" id="KW-0175">Coiled coil</keyword>
<sequence>MVSKLTIQEANKHLHAMHLHSTYLENSLQECKEIMQHNEERYCSQIQKLRKEKDEKISELTIKMKNTEQERQKLEEKLQEKENEVRLLKGRLSVVKQIFQFLPGLRSFLGVIENARQLVKEDGADNECIPNNISIKAMNKQVPSIAKHNIPNGKLRNLSISEDSDDEEIKGVNTETNANPDMTVKSVKENRLNDFKTSEVFL</sequence>
<accession>A0A6J8EQ87</accession>
<name>A0A6J8EQ87_MYTCO</name>
<dbReference type="OrthoDB" id="6413631at2759"/>
<reference evidence="2 3" key="1">
    <citation type="submission" date="2020-06" db="EMBL/GenBank/DDBJ databases">
        <authorList>
            <person name="Li R."/>
            <person name="Bekaert M."/>
        </authorList>
    </citation>
    <scope>NUCLEOTIDE SEQUENCE [LARGE SCALE GENOMIC DNA]</scope>
    <source>
        <strain evidence="3">wild</strain>
    </source>
</reference>
<dbReference type="AlphaFoldDB" id="A0A6J8EQ87"/>
<dbReference type="Proteomes" id="UP000507470">
    <property type="component" value="Unassembled WGS sequence"/>
</dbReference>